<feature type="transmembrane region" description="Helical" evidence="1">
    <location>
        <begin position="6"/>
        <end position="26"/>
    </location>
</feature>
<keyword evidence="3" id="KW-1185">Reference proteome</keyword>
<evidence type="ECO:0000313" key="2">
    <source>
        <dbReference type="EMBL" id="AVI51124.1"/>
    </source>
</evidence>
<evidence type="ECO:0000256" key="1">
    <source>
        <dbReference type="SAM" id="Phobius"/>
    </source>
</evidence>
<dbReference type="Proteomes" id="UP000238442">
    <property type="component" value="Chromosome"/>
</dbReference>
<keyword evidence="1" id="KW-0812">Transmembrane</keyword>
<sequence length="164" mass="18984">MKLDLGTAIIGGITMLVIVVPIYMMMRGRKKKEKLILRSLLEIATQKKCTIDHHEILGTNAIGIDENNQMVFFYRQTEDQTIEQFVDLKAIEDCKVVTTHRTISNKGVKEKLLERLDLRFVPSVQGESEIKFEFFNADDNVQLNGELQSVEKWSQLIHDRLIHR</sequence>
<dbReference type="KEGG" id="aue:C5O00_08030"/>
<keyword evidence="1" id="KW-0472">Membrane</keyword>
<gene>
    <name evidence="2" type="ORF">C5O00_08030</name>
</gene>
<name>A0A2S0HX43_9FLAO</name>
<dbReference type="OrthoDB" id="1524706at2"/>
<dbReference type="AlphaFoldDB" id="A0A2S0HX43"/>
<reference evidence="2 3" key="1">
    <citation type="submission" date="2018-02" db="EMBL/GenBank/DDBJ databases">
        <title>Genomic analysis of the strain RR4-38 isolated from a seawater recirculating aquaculture system.</title>
        <authorList>
            <person name="Kim Y.-S."/>
            <person name="Jang Y.H."/>
            <person name="Kim K.-H."/>
        </authorList>
    </citation>
    <scope>NUCLEOTIDE SEQUENCE [LARGE SCALE GENOMIC DNA]</scope>
    <source>
        <strain evidence="2 3">RR4-38</strain>
    </source>
</reference>
<accession>A0A2S0HX43</accession>
<evidence type="ECO:0000313" key="3">
    <source>
        <dbReference type="Proteomes" id="UP000238442"/>
    </source>
</evidence>
<proteinExistence type="predicted"/>
<dbReference type="EMBL" id="CP027062">
    <property type="protein sequence ID" value="AVI51124.1"/>
    <property type="molecule type" value="Genomic_DNA"/>
</dbReference>
<organism evidence="2 3">
    <name type="scientific">Pukyongia salina</name>
    <dbReference type="NCBI Taxonomy" id="2094025"/>
    <lineage>
        <taxon>Bacteria</taxon>
        <taxon>Pseudomonadati</taxon>
        <taxon>Bacteroidota</taxon>
        <taxon>Flavobacteriia</taxon>
        <taxon>Flavobacteriales</taxon>
        <taxon>Flavobacteriaceae</taxon>
        <taxon>Pukyongia</taxon>
    </lineage>
</organism>
<keyword evidence="1" id="KW-1133">Transmembrane helix</keyword>
<protein>
    <submittedName>
        <fullName evidence="2">Uncharacterized protein</fullName>
    </submittedName>
</protein>
<dbReference type="RefSeq" id="WP_105216365.1">
    <property type="nucleotide sequence ID" value="NZ_CP027062.1"/>
</dbReference>